<protein>
    <submittedName>
        <fullName evidence="1">Uncharacterized protein</fullName>
    </submittedName>
</protein>
<evidence type="ECO:0000313" key="2">
    <source>
        <dbReference type="Proteomes" id="UP000317933"/>
    </source>
</evidence>
<name>A0A502HPF2_9PSED</name>
<dbReference type="Proteomes" id="UP000317933">
    <property type="component" value="Unassembled WGS sequence"/>
</dbReference>
<dbReference type="EMBL" id="RCZE01000007">
    <property type="protein sequence ID" value="TPG76699.1"/>
    <property type="molecule type" value="Genomic_DNA"/>
</dbReference>
<reference evidence="1 2" key="1">
    <citation type="journal article" date="2019" name="Environ. Microbiol.">
        <title>Species interactions and distinct microbial communities in high Arctic permafrost affected cryosols are associated with the CH4 and CO2 gas fluxes.</title>
        <authorList>
            <person name="Altshuler I."/>
            <person name="Hamel J."/>
            <person name="Turney S."/>
            <person name="Magnuson E."/>
            <person name="Levesque R."/>
            <person name="Greer C."/>
            <person name="Whyte L.G."/>
        </authorList>
    </citation>
    <scope>NUCLEOTIDE SEQUENCE [LARGE SCALE GENOMIC DNA]</scope>
    <source>
        <strain evidence="1 2">E3</strain>
    </source>
</reference>
<sequence length="70" mass="7378">MVGNGEKIVSTQFFYTYCLLWRGSLLPLGCEAAPTLAIVVFQANGVAGFTTAAQSSGSKLPRHRCVGDLG</sequence>
<organism evidence="1 2">
    <name type="scientific">Pseudomonas arsenicoxydans</name>
    <dbReference type="NCBI Taxonomy" id="702115"/>
    <lineage>
        <taxon>Bacteria</taxon>
        <taxon>Pseudomonadati</taxon>
        <taxon>Pseudomonadota</taxon>
        <taxon>Gammaproteobacteria</taxon>
        <taxon>Pseudomonadales</taxon>
        <taxon>Pseudomonadaceae</taxon>
        <taxon>Pseudomonas</taxon>
    </lineage>
</organism>
<comment type="caution">
    <text evidence="1">The sequence shown here is derived from an EMBL/GenBank/DDBJ whole genome shotgun (WGS) entry which is preliminary data.</text>
</comment>
<dbReference type="AlphaFoldDB" id="A0A502HPF2"/>
<proteinExistence type="predicted"/>
<evidence type="ECO:0000313" key="1">
    <source>
        <dbReference type="EMBL" id="TPG76699.1"/>
    </source>
</evidence>
<gene>
    <name evidence="1" type="ORF">EAH78_16180</name>
</gene>
<accession>A0A502HPF2</accession>